<dbReference type="Gene3D" id="1.10.1200.10">
    <property type="entry name" value="ACP-like"/>
    <property type="match status" value="1"/>
</dbReference>
<comment type="caution">
    <text evidence="2">The sequence shown here is derived from an EMBL/GenBank/DDBJ whole genome shotgun (WGS) entry which is preliminary data.</text>
</comment>
<organism evidence="2 3">
    <name type="scientific">Streptomyces hiroshimensis</name>
    <dbReference type="NCBI Taxonomy" id="66424"/>
    <lineage>
        <taxon>Bacteria</taxon>
        <taxon>Bacillati</taxon>
        <taxon>Actinomycetota</taxon>
        <taxon>Actinomycetes</taxon>
        <taxon>Kitasatosporales</taxon>
        <taxon>Streptomycetaceae</taxon>
        <taxon>Streptomyces</taxon>
    </lineage>
</organism>
<dbReference type="Pfam" id="PF00550">
    <property type="entry name" value="PP-binding"/>
    <property type="match status" value="1"/>
</dbReference>
<feature type="domain" description="Carrier" evidence="1">
    <location>
        <begin position="7"/>
        <end position="88"/>
    </location>
</feature>
<evidence type="ECO:0000313" key="3">
    <source>
        <dbReference type="Proteomes" id="UP000659223"/>
    </source>
</evidence>
<evidence type="ECO:0000313" key="2">
    <source>
        <dbReference type="EMBL" id="GGY05630.1"/>
    </source>
</evidence>
<dbReference type="SUPFAM" id="SSF47336">
    <property type="entry name" value="ACP-like"/>
    <property type="match status" value="1"/>
</dbReference>
<dbReference type="InterPro" id="IPR009081">
    <property type="entry name" value="PP-bd_ACP"/>
</dbReference>
<evidence type="ECO:0000259" key="1">
    <source>
        <dbReference type="PROSITE" id="PS50075"/>
    </source>
</evidence>
<dbReference type="InterPro" id="IPR036736">
    <property type="entry name" value="ACP-like_sf"/>
</dbReference>
<protein>
    <recommendedName>
        <fullName evidence="1">Carrier domain-containing protein</fullName>
    </recommendedName>
</protein>
<dbReference type="RefSeq" id="WP_190024950.1">
    <property type="nucleotide sequence ID" value="NZ_BMUT01000017.1"/>
</dbReference>
<keyword evidence="3" id="KW-1185">Reference proteome</keyword>
<name>A0ABQ2Z5W8_9ACTN</name>
<gene>
    <name evidence="2" type="ORF">GCM10010324_60530</name>
</gene>
<reference evidence="3" key="1">
    <citation type="journal article" date="2019" name="Int. J. Syst. Evol. Microbiol.">
        <title>The Global Catalogue of Microorganisms (GCM) 10K type strain sequencing project: providing services to taxonomists for standard genome sequencing and annotation.</title>
        <authorList>
            <consortium name="The Broad Institute Genomics Platform"/>
            <consortium name="The Broad Institute Genome Sequencing Center for Infectious Disease"/>
            <person name="Wu L."/>
            <person name="Ma J."/>
        </authorList>
    </citation>
    <scope>NUCLEOTIDE SEQUENCE [LARGE SCALE GENOMIC DNA]</scope>
    <source>
        <strain evidence="3">JCM 4586</strain>
    </source>
</reference>
<sequence length="98" mass="10673">MHEHRAQAIRTMLIEQIVAVRPEIAERTVTDRSTLTGDLGMDSVDLAETFERIRDRFGPIDIADWLATATRAEGDTVASLLRYLDGAVPALVPAGSPA</sequence>
<dbReference type="PROSITE" id="PS50075">
    <property type="entry name" value="CARRIER"/>
    <property type="match status" value="1"/>
</dbReference>
<proteinExistence type="predicted"/>
<dbReference type="EMBL" id="BMUT01000017">
    <property type="protein sequence ID" value="GGY05630.1"/>
    <property type="molecule type" value="Genomic_DNA"/>
</dbReference>
<dbReference type="Proteomes" id="UP000659223">
    <property type="component" value="Unassembled WGS sequence"/>
</dbReference>
<accession>A0ABQ2Z5W8</accession>